<evidence type="ECO:0000256" key="3">
    <source>
        <dbReference type="ARBA" id="ARBA00010858"/>
    </source>
</evidence>
<feature type="transmembrane region" description="Helical" evidence="8">
    <location>
        <begin position="68"/>
        <end position="88"/>
    </location>
</feature>
<comment type="similarity">
    <text evidence="3">Belongs to the oleosin family.</text>
</comment>
<dbReference type="GO" id="GO:0019915">
    <property type="term" value="P:lipid storage"/>
    <property type="evidence" value="ECO:0000318"/>
    <property type="project" value="GO_Central"/>
</dbReference>
<dbReference type="PANTHER" id="PTHR33203:SF4">
    <property type="entry name" value="F27J15.22"/>
    <property type="match status" value="1"/>
</dbReference>
<dbReference type="GO" id="GO:0009791">
    <property type="term" value="P:post-embryonic development"/>
    <property type="evidence" value="ECO:0007669"/>
    <property type="project" value="UniProtKB-ARBA"/>
</dbReference>
<dbReference type="PANTHER" id="PTHR33203">
    <property type="entry name" value="OLEOSIN"/>
    <property type="match status" value="1"/>
</dbReference>
<dbReference type="GO" id="GO:0016020">
    <property type="term" value="C:membrane"/>
    <property type="evidence" value="ECO:0007669"/>
    <property type="project" value="UniProtKB-SubCell"/>
</dbReference>
<keyword evidence="6 8" id="KW-1133">Transmembrane helix</keyword>
<proteinExistence type="inferred from homology"/>
<accession>A0A1S4A9C5</accession>
<dbReference type="GeneID" id="107795109"/>
<dbReference type="GO" id="GO:0048608">
    <property type="term" value="P:reproductive structure development"/>
    <property type="evidence" value="ECO:0007669"/>
    <property type="project" value="UniProtKB-ARBA"/>
</dbReference>
<dbReference type="InterPro" id="IPR000136">
    <property type="entry name" value="Oleosin"/>
</dbReference>
<reference evidence="9" key="1">
    <citation type="journal article" date="2014" name="Nat. Commun.">
        <title>The tobacco genome sequence and its comparison with those of tomato and potato.</title>
        <authorList>
            <person name="Sierro N."/>
            <person name="Battey J.N."/>
            <person name="Ouadi S."/>
            <person name="Bakaher N."/>
            <person name="Bovet L."/>
            <person name="Willig A."/>
            <person name="Goepfert S."/>
            <person name="Peitsch M.C."/>
            <person name="Ivanov N.V."/>
        </authorList>
    </citation>
    <scope>NUCLEOTIDE SEQUENCE [LARGE SCALE GENOMIC DNA]</scope>
</reference>
<gene>
    <name evidence="10" type="primary">LOC107795109</name>
</gene>
<evidence type="ECO:0000256" key="4">
    <source>
        <dbReference type="ARBA" id="ARBA00022677"/>
    </source>
</evidence>
<sequence>MAARPPNFFNHNSQRPPLRPIHTTTHHVPSFLRKLQQHVPNSTQLMGFLTLVISGGILLLLTGLTLTAIILGLIFFTPLILVSSPIWVPIGTLLFIAVSGFLSVCGFGASTFAAVSWAYRYFKRSRIADTASRMKD</sequence>
<evidence type="ECO:0000256" key="5">
    <source>
        <dbReference type="ARBA" id="ARBA00022692"/>
    </source>
</evidence>
<keyword evidence="4" id="KW-0551">Lipid droplet</keyword>
<dbReference type="KEGG" id="nta:107795109"/>
<keyword evidence="5 8" id="KW-0812">Transmembrane</keyword>
<evidence type="ECO:0000313" key="9">
    <source>
        <dbReference type="Proteomes" id="UP000790787"/>
    </source>
</evidence>
<dbReference type="AlphaFoldDB" id="A0A1S4A9C5"/>
<dbReference type="Proteomes" id="UP000790787">
    <property type="component" value="Chromosome 22"/>
</dbReference>
<dbReference type="PaxDb" id="4097-A0A1S4A9C5"/>
<dbReference type="OMA" id="IHTTTHH"/>
<protein>
    <submittedName>
        <fullName evidence="10">Oleosin 16.4 kDa-like</fullName>
    </submittedName>
    <submittedName>
        <fullName evidence="10">Oleosin-like</fullName>
    </submittedName>
</protein>
<feature type="transmembrane region" description="Helical" evidence="8">
    <location>
        <begin position="94"/>
        <end position="119"/>
    </location>
</feature>
<comment type="subcellular location">
    <subcellularLocation>
        <location evidence="2">Lipid droplet</location>
    </subcellularLocation>
    <subcellularLocation>
        <location evidence="1">Membrane</location>
        <topology evidence="1">Multi-pass membrane protein</topology>
    </subcellularLocation>
</comment>
<dbReference type="Pfam" id="PF01277">
    <property type="entry name" value="Oleosin"/>
    <property type="match status" value="1"/>
</dbReference>
<evidence type="ECO:0000256" key="1">
    <source>
        <dbReference type="ARBA" id="ARBA00004141"/>
    </source>
</evidence>
<dbReference type="RefSeq" id="XP_016473179.1">
    <property type="nucleotide sequence ID" value="XM_016617693.2"/>
</dbReference>
<evidence type="ECO:0000256" key="8">
    <source>
        <dbReference type="SAM" id="Phobius"/>
    </source>
</evidence>
<evidence type="ECO:0000256" key="7">
    <source>
        <dbReference type="ARBA" id="ARBA00023136"/>
    </source>
</evidence>
<feature type="transmembrane region" description="Helical" evidence="8">
    <location>
        <begin position="42"/>
        <end position="61"/>
    </location>
</feature>
<keyword evidence="9" id="KW-1185">Reference proteome</keyword>
<name>A0A1S4A9C5_TOBAC</name>
<reference evidence="10" key="2">
    <citation type="submission" date="2025-08" db="UniProtKB">
        <authorList>
            <consortium name="RefSeq"/>
        </authorList>
    </citation>
    <scope>IDENTIFICATION</scope>
    <source>
        <tissue evidence="10">Leaf</tissue>
    </source>
</reference>
<evidence type="ECO:0000256" key="6">
    <source>
        <dbReference type="ARBA" id="ARBA00022989"/>
    </source>
</evidence>
<evidence type="ECO:0000256" key="2">
    <source>
        <dbReference type="ARBA" id="ARBA00004502"/>
    </source>
</evidence>
<dbReference type="GO" id="GO:0012511">
    <property type="term" value="C:monolayer-surrounded lipid storage body"/>
    <property type="evidence" value="ECO:0007669"/>
    <property type="project" value="InterPro"/>
</dbReference>
<dbReference type="STRING" id="4097.A0A1S4A9C5"/>
<evidence type="ECO:0000313" key="10">
    <source>
        <dbReference type="RefSeq" id="XP_016473179.1"/>
    </source>
</evidence>
<dbReference type="RefSeq" id="XP_016473179.1">
    <property type="nucleotide sequence ID" value="XM_016617693.1"/>
</dbReference>
<organism evidence="9 10">
    <name type="scientific">Nicotiana tabacum</name>
    <name type="common">Common tobacco</name>
    <dbReference type="NCBI Taxonomy" id="4097"/>
    <lineage>
        <taxon>Eukaryota</taxon>
        <taxon>Viridiplantae</taxon>
        <taxon>Streptophyta</taxon>
        <taxon>Embryophyta</taxon>
        <taxon>Tracheophyta</taxon>
        <taxon>Spermatophyta</taxon>
        <taxon>Magnoliopsida</taxon>
        <taxon>eudicotyledons</taxon>
        <taxon>Gunneridae</taxon>
        <taxon>Pentapetalae</taxon>
        <taxon>asterids</taxon>
        <taxon>lamiids</taxon>
        <taxon>Solanales</taxon>
        <taxon>Solanaceae</taxon>
        <taxon>Nicotianoideae</taxon>
        <taxon>Nicotianeae</taxon>
        <taxon>Nicotiana</taxon>
    </lineage>
</organism>
<keyword evidence="7 8" id="KW-0472">Membrane</keyword>
<dbReference type="OrthoDB" id="1304562at2759"/>